<sequence>MPTATRSLETMVLQAHRAKGVRYPTASQKECFKTWYSYALRQGEVTKTSPKVIEEHAKHLKEIKEAAPADWNKKFDSQVSHSCSRKCNEQPFVFCSLKLADQIARSLIPDPQILLFLLQTLPCYWKTSYNFHFW</sequence>
<dbReference type="EMBL" id="JAAABM010000008">
    <property type="protein sequence ID" value="KAF7675527.1"/>
    <property type="molecule type" value="Genomic_DNA"/>
</dbReference>
<dbReference type="AlphaFoldDB" id="A0A8H7B375"/>
<name>A0A8H7B375_9PLEO</name>
<evidence type="ECO:0000313" key="2">
    <source>
        <dbReference type="Proteomes" id="UP000596902"/>
    </source>
</evidence>
<keyword evidence="2" id="KW-1185">Reference proteome</keyword>
<reference evidence="1" key="2">
    <citation type="submission" date="2020-08" db="EMBL/GenBank/DDBJ databases">
        <title>Draft Genome Sequence of Cumin Blight Pathogen Alternaria burnsii.</title>
        <authorList>
            <person name="Feng Z."/>
        </authorList>
    </citation>
    <scope>NUCLEOTIDE SEQUENCE</scope>
    <source>
        <strain evidence="1">CBS107.38</strain>
    </source>
</reference>
<dbReference type="RefSeq" id="XP_038785790.1">
    <property type="nucleotide sequence ID" value="XM_038931293.1"/>
</dbReference>
<dbReference type="Proteomes" id="UP000596902">
    <property type="component" value="Unassembled WGS sequence"/>
</dbReference>
<comment type="caution">
    <text evidence="1">The sequence shown here is derived from an EMBL/GenBank/DDBJ whole genome shotgun (WGS) entry which is preliminary data.</text>
</comment>
<protein>
    <submittedName>
        <fullName evidence="1">Uncharacterized protein</fullName>
    </submittedName>
</protein>
<proteinExistence type="predicted"/>
<accession>A0A8H7B375</accession>
<reference evidence="1" key="1">
    <citation type="submission" date="2020-01" db="EMBL/GenBank/DDBJ databases">
        <authorList>
            <person name="Feng Z.H.Z."/>
        </authorList>
    </citation>
    <scope>NUCLEOTIDE SEQUENCE</scope>
    <source>
        <strain evidence="1">CBS107.38</strain>
    </source>
</reference>
<organism evidence="1 2">
    <name type="scientific">Alternaria burnsii</name>
    <dbReference type="NCBI Taxonomy" id="1187904"/>
    <lineage>
        <taxon>Eukaryota</taxon>
        <taxon>Fungi</taxon>
        <taxon>Dikarya</taxon>
        <taxon>Ascomycota</taxon>
        <taxon>Pezizomycotina</taxon>
        <taxon>Dothideomycetes</taxon>
        <taxon>Pleosporomycetidae</taxon>
        <taxon>Pleosporales</taxon>
        <taxon>Pleosporineae</taxon>
        <taxon>Pleosporaceae</taxon>
        <taxon>Alternaria</taxon>
        <taxon>Alternaria sect. Alternaria</taxon>
    </lineage>
</organism>
<gene>
    <name evidence="1" type="ORF">GT037_006246</name>
</gene>
<evidence type="ECO:0000313" key="1">
    <source>
        <dbReference type="EMBL" id="KAF7675527.1"/>
    </source>
</evidence>
<dbReference type="GeneID" id="62204471"/>